<dbReference type="SUPFAM" id="SSF51735">
    <property type="entry name" value="NAD(P)-binding Rossmann-fold domains"/>
    <property type="match status" value="1"/>
</dbReference>
<dbReference type="InterPro" id="IPR008927">
    <property type="entry name" value="6-PGluconate_DH-like_C_sf"/>
</dbReference>
<comment type="catalytic activity">
    <reaction evidence="6 7">
        <text>UDP-alpha-D-glucose + 2 NAD(+) + H2O = UDP-alpha-D-glucuronate + 2 NADH + 3 H(+)</text>
        <dbReference type="Rhea" id="RHEA:23596"/>
        <dbReference type="ChEBI" id="CHEBI:15377"/>
        <dbReference type="ChEBI" id="CHEBI:15378"/>
        <dbReference type="ChEBI" id="CHEBI:57540"/>
        <dbReference type="ChEBI" id="CHEBI:57945"/>
        <dbReference type="ChEBI" id="CHEBI:58052"/>
        <dbReference type="ChEBI" id="CHEBI:58885"/>
        <dbReference type="EC" id="1.1.1.22"/>
    </reaction>
</comment>
<dbReference type="Proteomes" id="UP001602287">
    <property type="component" value="Unassembled WGS sequence"/>
</dbReference>
<dbReference type="EC" id="1.1.1.22" evidence="3 7"/>
<comment type="pathway">
    <text evidence="1">Nucleotide-sugar biosynthesis; UDP-alpha-D-glucuronate biosynthesis; UDP-alpha-D-glucuronate from UDP-alpha-D-glucose: step 1/1.</text>
</comment>
<feature type="domain" description="UDP-glucose/GDP-mannose dehydrogenase C-terminal" evidence="8">
    <location>
        <begin position="320"/>
        <end position="421"/>
    </location>
</feature>
<dbReference type="PIRSF" id="PIRSF000124">
    <property type="entry name" value="UDPglc_GDPman_dh"/>
    <property type="match status" value="1"/>
</dbReference>
<dbReference type="NCBIfam" id="TIGR03026">
    <property type="entry name" value="NDP-sugDHase"/>
    <property type="match status" value="1"/>
</dbReference>
<name>A0ABW6VL87_9ACTN</name>
<comment type="caution">
    <text evidence="9">The sequence shown here is derived from an EMBL/GenBank/DDBJ whole genome shotgun (WGS) entry which is preliminary data.</text>
</comment>
<dbReference type="SUPFAM" id="SSF52413">
    <property type="entry name" value="UDP-glucose/GDP-mannose dehydrogenase C-terminal domain"/>
    <property type="match status" value="1"/>
</dbReference>
<dbReference type="InterPro" id="IPR017476">
    <property type="entry name" value="UDP-Glc/GDP-Man"/>
</dbReference>
<evidence type="ECO:0000259" key="8">
    <source>
        <dbReference type="SMART" id="SM00984"/>
    </source>
</evidence>
<proteinExistence type="inferred from homology"/>
<dbReference type="GO" id="GO:0016491">
    <property type="term" value="F:oxidoreductase activity"/>
    <property type="evidence" value="ECO:0007669"/>
    <property type="project" value="UniProtKB-KW"/>
</dbReference>
<dbReference type="SUPFAM" id="SSF48179">
    <property type="entry name" value="6-phosphogluconate dehydrogenase C-terminal domain-like"/>
    <property type="match status" value="1"/>
</dbReference>
<dbReference type="InterPro" id="IPR014026">
    <property type="entry name" value="UDP-Glc/GDP-Man_DH_dimer"/>
</dbReference>
<accession>A0ABW6VL87</accession>
<dbReference type="Pfam" id="PF03721">
    <property type="entry name" value="UDPG_MGDP_dh_N"/>
    <property type="match status" value="1"/>
</dbReference>
<sequence length="441" mass="46744">MLTISVLGCGYLGVTHAAGMAELGHQVIGIDIDPEKIAALADGRVPFFEPGLDELITRNLAEGRLRFSTAYEDAASADVHFICVGTPQRSDTSAADLSHLHAAIEGLAPSLADGCLVVGKSTVPVGTAAHLAEMLRVLAPDREKVAVAWNPEFLREGTAVADTLRPDRLVLGVADTSAEAVLREVYAPLIEAGVPVVVADLPTAEVIKTAANSFMATKISFINAIAEFCDASGADVTVVAEALGRDPRIGEQFLKAGLGFGGGCISKDIRAFRARAHDLGVGHALAFLAEVDAVNLRCRDRVVELLRKQCGGGFSGRRVAVLGAAFKPNTDDIRDSPALYVAELISREGGVAAVYDPRAMGNARRAFPHLTYTTSPLDAARGADAVALLTDWQEFATLDPRVLGKEVKSRNIVDGRHLLNAEEWQQAGWQYVAPGRPALQN</sequence>
<evidence type="ECO:0000256" key="4">
    <source>
        <dbReference type="ARBA" id="ARBA00023002"/>
    </source>
</evidence>
<keyword evidence="5 7" id="KW-0520">NAD</keyword>
<evidence type="ECO:0000256" key="3">
    <source>
        <dbReference type="ARBA" id="ARBA00012954"/>
    </source>
</evidence>
<dbReference type="InterPro" id="IPR028357">
    <property type="entry name" value="UDPglc_DH_bac"/>
</dbReference>
<dbReference type="PIRSF" id="PIRSF500134">
    <property type="entry name" value="UDPglc_DH_bac"/>
    <property type="match status" value="1"/>
</dbReference>
<dbReference type="Pfam" id="PF03720">
    <property type="entry name" value="UDPG_MGDP_dh_C"/>
    <property type="match status" value="1"/>
</dbReference>
<dbReference type="Gene3D" id="3.40.50.720">
    <property type="entry name" value="NAD(P)-binding Rossmann-like Domain"/>
    <property type="match status" value="2"/>
</dbReference>
<dbReference type="PANTHER" id="PTHR43750">
    <property type="entry name" value="UDP-GLUCOSE 6-DEHYDROGENASE TUAD"/>
    <property type="match status" value="1"/>
</dbReference>
<reference evidence="9 10" key="1">
    <citation type="submission" date="2024-10" db="EMBL/GenBank/DDBJ databases">
        <title>The Natural Products Discovery Center: Release of the First 8490 Sequenced Strains for Exploring Actinobacteria Biosynthetic Diversity.</title>
        <authorList>
            <person name="Kalkreuter E."/>
            <person name="Kautsar S.A."/>
            <person name="Yang D."/>
            <person name="Bader C.D."/>
            <person name="Teijaro C.N."/>
            <person name="Fluegel L."/>
            <person name="Davis C.M."/>
            <person name="Simpson J.R."/>
            <person name="Lauterbach L."/>
            <person name="Steele A.D."/>
            <person name="Gui C."/>
            <person name="Meng S."/>
            <person name="Li G."/>
            <person name="Viehrig K."/>
            <person name="Ye F."/>
            <person name="Su P."/>
            <person name="Kiefer A.F."/>
            <person name="Nichols A."/>
            <person name="Cepeda A.J."/>
            <person name="Yan W."/>
            <person name="Fan B."/>
            <person name="Jiang Y."/>
            <person name="Adhikari A."/>
            <person name="Zheng C.-J."/>
            <person name="Schuster L."/>
            <person name="Cowan T.M."/>
            <person name="Smanski M.J."/>
            <person name="Chevrette M.G."/>
            <person name="De Carvalho L.P.S."/>
            <person name="Shen B."/>
        </authorList>
    </citation>
    <scope>NUCLEOTIDE SEQUENCE [LARGE SCALE GENOMIC DNA]</scope>
    <source>
        <strain evidence="9 10">NPDC000140</strain>
    </source>
</reference>
<evidence type="ECO:0000256" key="7">
    <source>
        <dbReference type="PIRNR" id="PIRNR000124"/>
    </source>
</evidence>
<dbReference type="PANTHER" id="PTHR43750:SF3">
    <property type="entry name" value="UDP-GLUCOSE 6-DEHYDROGENASE TUAD"/>
    <property type="match status" value="1"/>
</dbReference>
<gene>
    <name evidence="9" type="ORF">ACFY3B_01755</name>
</gene>
<evidence type="ECO:0000256" key="1">
    <source>
        <dbReference type="ARBA" id="ARBA00004701"/>
    </source>
</evidence>
<evidence type="ECO:0000313" key="10">
    <source>
        <dbReference type="Proteomes" id="UP001602287"/>
    </source>
</evidence>
<comment type="similarity">
    <text evidence="2 7">Belongs to the UDP-glucose/GDP-mannose dehydrogenase family.</text>
</comment>
<dbReference type="InterPro" id="IPR036291">
    <property type="entry name" value="NAD(P)-bd_dom_sf"/>
</dbReference>
<evidence type="ECO:0000256" key="5">
    <source>
        <dbReference type="ARBA" id="ARBA00023027"/>
    </source>
</evidence>
<organism evidence="9 10">
    <name type="scientific">Micromonospora parva</name>
    <dbReference type="NCBI Taxonomy" id="1464048"/>
    <lineage>
        <taxon>Bacteria</taxon>
        <taxon>Bacillati</taxon>
        <taxon>Actinomycetota</taxon>
        <taxon>Actinomycetes</taxon>
        <taxon>Micromonosporales</taxon>
        <taxon>Micromonosporaceae</taxon>
        <taxon>Micromonospora</taxon>
    </lineage>
</organism>
<dbReference type="InterPro" id="IPR001732">
    <property type="entry name" value="UDP-Glc/GDP-Man_DH_N"/>
</dbReference>
<evidence type="ECO:0000313" key="9">
    <source>
        <dbReference type="EMBL" id="MFF5198315.1"/>
    </source>
</evidence>
<dbReference type="Gene3D" id="1.20.5.100">
    <property type="entry name" value="Cytochrome c1, transmembrane anchor, C-terminal"/>
    <property type="match status" value="1"/>
</dbReference>
<keyword evidence="10" id="KW-1185">Reference proteome</keyword>
<dbReference type="InterPro" id="IPR014027">
    <property type="entry name" value="UDP-Glc/GDP-Man_DH_C"/>
</dbReference>
<dbReference type="RefSeq" id="WP_209444497.1">
    <property type="nucleotide sequence ID" value="NZ_JBEXXF010000001.1"/>
</dbReference>
<dbReference type="SMART" id="SM00984">
    <property type="entry name" value="UDPG_MGDP_dh_C"/>
    <property type="match status" value="1"/>
</dbReference>
<dbReference type="GeneID" id="95373010"/>
<dbReference type="InterPro" id="IPR036220">
    <property type="entry name" value="UDP-Glc/GDP-Man_DH_C_sf"/>
</dbReference>
<protein>
    <recommendedName>
        <fullName evidence="3 7">UDP-glucose 6-dehydrogenase</fullName>
        <ecNumber evidence="3 7">1.1.1.22</ecNumber>
    </recommendedName>
</protein>
<evidence type="ECO:0000256" key="6">
    <source>
        <dbReference type="ARBA" id="ARBA00047473"/>
    </source>
</evidence>
<evidence type="ECO:0000256" key="2">
    <source>
        <dbReference type="ARBA" id="ARBA00006601"/>
    </source>
</evidence>
<dbReference type="EMBL" id="JBIAZM010000001">
    <property type="protein sequence ID" value="MFF5198315.1"/>
    <property type="molecule type" value="Genomic_DNA"/>
</dbReference>
<keyword evidence="4 7" id="KW-0560">Oxidoreductase</keyword>
<dbReference type="Pfam" id="PF00984">
    <property type="entry name" value="UDPG_MGDP_dh"/>
    <property type="match status" value="1"/>
</dbReference>